<dbReference type="RefSeq" id="WP_163742941.1">
    <property type="nucleotide sequence ID" value="NZ_JAAGOA010000021.1"/>
</dbReference>
<accession>A0A6L9SE78</accession>
<gene>
    <name evidence="4" type="ORF">G1H10_24585</name>
</gene>
<dbReference type="SUPFAM" id="SSF51569">
    <property type="entry name" value="Aldolase"/>
    <property type="match status" value="1"/>
</dbReference>
<feature type="active site" description="Proton donor/acceptor" evidence="3">
    <location>
        <position position="144"/>
    </location>
</feature>
<feature type="active site" description="Schiff-base intermediate with substrate" evidence="3">
    <location>
        <position position="172"/>
    </location>
</feature>
<dbReference type="PIRSF" id="PIRSF001365">
    <property type="entry name" value="DHDPS"/>
    <property type="match status" value="1"/>
</dbReference>
<evidence type="ECO:0000256" key="1">
    <source>
        <dbReference type="ARBA" id="ARBA00023239"/>
    </source>
</evidence>
<dbReference type="GO" id="GO:0008840">
    <property type="term" value="F:4-hydroxy-tetrahydrodipicolinate synthase activity"/>
    <property type="evidence" value="ECO:0007669"/>
    <property type="project" value="TreeGrafter"/>
</dbReference>
<dbReference type="InterPro" id="IPR013785">
    <property type="entry name" value="Aldolase_TIM"/>
</dbReference>
<dbReference type="Proteomes" id="UP000475214">
    <property type="component" value="Unassembled WGS sequence"/>
</dbReference>
<proteinExistence type="inferred from homology"/>
<dbReference type="PANTHER" id="PTHR12128">
    <property type="entry name" value="DIHYDRODIPICOLINATE SYNTHASE"/>
    <property type="match status" value="1"/>
</dbReference>
<evidence type="ECO:0000313" key="4">
    <source>
        <dbReference type="EMBL" id="NEE03349.1"/>
    </source>
</evidence>
<dbReference type="InterPro" id="IPR002220">
    <property type="entry name" value="DapA-like"/>
</dbReference>
<dbReference type="SMART" id="SM01130">
    <property type="entry name" value="DHDPS"/>
    <property type="match status" value="1"/>
</dbReference>
<dbReference type="PRINTS" id="PR00146">
    <property type="entry name" value="DHPICSNTHASE"/>
</dbReference>
<dbReference type="AlphaFoldDB" id="A0A6L9SE78"/>
<keyword evidence="5" id="KW-1185">Reference proteome</keyword>
<comment type="caution">
    <text evidence="4">The sequence shown here is derived from an EMBL/GenBank/DDBJ whole genome shotgun (WGS) entry which is preliminary data.</text>
</comment>
<dbReference type="EMBL" id="JAAGOA010000021">
    <property type="protein sequence ID" value="NEE03349.1"/>
    <property type="molecule type" value="Genomic_DNA"/>
</dbReference>
<dbReference type="CDD" id="cd00408">
    <property type="entry name" value="DHDPS-like"/>
    <property type="match status" value="1"/>
</dbReference>
<protein>
    <submittedName>
        <fullName evidence="4">Dihydrodipicolinate synthase family protein</fullName>
    </submittedName>
</protein>
<dbReference type="Gene3D" id="3.20.20.70">
    <property type="entry name" value="Aldolase class I"/>
    <property type="match status" value="1"/>
</dbReference>
<evidence type="ECO:0000313" key="5">
    <source>
        <dbReference type="Proteomes" id="UP000475214"/>
    </source>
</evidence>
<organism evidence="4 5">
    <name type="scientific">Phytoactinopolyspora halotolerans</name>
    <dbReference type="NCBI Taxonomy" id="1981512"/>
    <lineage>
        <taxon>Bacteria</taxon>
        <taxon>Bacillati</taxon>
        <taxon>Actinomycetota</taxon>
        <taxon>Actinomycetes</taxon>
        <taxon>Jiangellales</taxon>
        <taxon>Jiangellaceae</taxon>
        <taxon>Phytoactinopolyspora</taxon>
    </lineage>
</organism>
<keyword evidence="1 2" id="KW-0456">Lyase</keyword>
<sequence length="305" mass="33196">MTTTSYDPRGVTVATTLAFKEDSSESSGLAVDYDRFAAHCTWLVENGCHGIGPNGSLGEYSSLTDDERRKVVQTAVQAVGGRASVIAGVHAPGWHQAQRWAEYAGEDGADAILLLPPTLYRANDDEVIEHYARVAEVGLPIMAYNNPIDTKIDLSPETLARLAEIPEVVAVKEFSCDVRRVLEIQERCDIAVVAGADDVLFESLVDGAVGWFAGFPNAFPGESVEIYDLVMAGKFADARELYRNLVAVFRWDTRTEFVQAIKLVIDIGGHSYGGPTRPPRGPLSREHEVGVRADAARAIEYLASR</sequence>
<name>A0A6L9SE78_9ACTN</name>
<evidence type="ECO:0000256" key="2">
    <source>
        <dbReference type="PIRNR" id="PIRNR001365"/>
    </source>
</evidence>
<reference evidence="4 5" key="1">
    <citation type="submission" date="2020-02" db="EMBL/GenBank/DDBJ databases">
        <authorList>
            <person name="Li X.-J."/>
            <person name="Han X.-M."/>
        </authorList>
    </citation>
    <scope>NUCLEOTIDE SEQUENCE [LARGE SCALE GENOMIC DNA]</scope>
    <source>
        <strain evidence="4 5">CCTCC AB 2017055</strain>
    </source>
</reference>
<evidence type="ECO:0000256" key="3">
    <source>
        <dbReference type="PIRSR" id="PIRSR001365-1"/>
    </source>
</evidence>
<dbReference type="PANTHER" id="PTHR12128:SF72">
    <property type="entry name" value="DIHYDRODIPICOLINATE SYNTHASE"/>
    <property type="match status" value="1"/>
</dbReference>
<dbReference type="Pfam" id="PF00701">
    <property type="entry name" value="DHDPS"/>
    <property type="match status" value="1"/>
</dbReference>
<comment type="similarity">
    <text evidence="2">Belongs to the DapA family.</text>
</comment>